<evidence type="ECO:0000259" key="4">
    <source>
        <dbReference type="PROSITE" id="PS50158"/>
    </source>
</evidence>
<dbReference type="AlphaFoldDB" id="A0A0C3PMP9"/>
<evidence type="ECO:0000256" key="1">
    <source>
        <dbReference type="ARBA" id="ARBA00022664"/>
    </source>
</evidence>
<dbReference type="GO" id="GO:0006397">
    <property type="term" value="P:mRNA processing"/>
    <property type="evidence" value="ECO:0007669"/>
    <property type="project" value="UniProtKB-KW"/>
</dbReference>
<evidence type="ECO:0000313" key="5">
    <source>
        <dbReference type="EMBL" id="KIO10101.1"/>
    </source>
</evidence>
<keyword evidence="2" id="KW-0862">Zinc</keyword>
<proteinExistence type="predicted"/>
<feature type="region of interest" description="Disordered" evidence="3">
    <location>
        <begin position="248"/>
        <end position="317"/>
    </location>
</feature>
<keyword evidence="2" id="KW-0479">Metal-binding</keyword>
<feature type="compositionally biased region" description="Low complexity" evidence="3">
    <location>
        <begin position="280"/>
        <end position="293"/>
    </location>
</feature>
<gene>
    <name evidence="5" type="ORF">M404DRAFT_21763</name>
</gene>
<dbReference type="Pfam" id="PF03732">
    <property type="entry name" value="Retrotrans_gag"/>
    <property type="match status" value="1"/>
</dbReference>
<keyword evidence="6" id="KW-1185">Reference proteome</keyword>
<dbReference type="GO" id="GO:0008270">
    <property type="term" value="F:zinc ion binding"/>
    <property type="evidence" value="ECO:0007669"/>
    <property type="project" value="UniProtKB-KW"/>
</dbReference>
<feature type="compositionally biased region" description="Acidic residues" evidence="3">
    <location>
        <begin position="83"/>
        <end position="97"/>
    </location>
</feature>
<accession>A0A0C3PMP9</accession>
<protein>
    <recommendedName>
        <fullName evidence="4">CCHC-type domain-containing protein</fullName>
    </recommendedName>
</protein>
<dbReference type="InterPro" id="IPR036875">
    <property type="entry name" value="Znf_CCHC_sf"/>
</dbReference>
<feature type="region of interest" description="Disordered" evidence="3">
    <location>
        <begin position="1"/>
        <end position="100"/>
    </location>
</feature>
<dbReference type="EMBL" id="KN831953">
    <property type="protein sequence ID" value="KIO10101.1"/>
    <property type="molecule type" value="Genomic_DNA"/>
</dbReference>
<dbReference type="SUPFAM" id="SSF57756">
    <property type="entry name" value="Retrovirus zinc finger-like domains"/>
    <property type="match status" value="1"/>
</dbReference>
<feature type="region of interest" description="Disordered" evidence="3">
    <location>
        <begin position="347"/>
        <end position="379"/>
    </location>
</feature>
<evidence type="ECO:0000256" key="2">
    <source>
        <dbReference type="PROSITE-ProRule" id="PRU00047"/>
    </source>
</evidence>
<dbReference type="HOGENOM" id="CLU_033743_1_0_1"/>
<sequence length="379" mass="41283">MPTQTRTQAAQALSLGTARRSPGEVNNFRGFSARKSTTPIPNQPLAPTNDLEDEPDLDKPDDFNPSGNDPSDDGPGDDRPGDDLDNDDDEPLPEGDVEPGVTMLDNLAKAIELLACNAHTGSESSSRTKLFIPERDGSQVVQTGLTGTEDPEDQPYWMDSWKKFVIELQTTFGPHNLVADTESQLDHLQMKDNHWVNKYMVEFNWLASQVWGYGDGALCHFFYTGLPDHIKDEEIDACYWERKEEVQRSSKHQGLSSGSKSTPNPGHNNQPKSSQEKSKTSNNSGNGNSGNQPPSKPASTSHTGSNTPKPDSNKLGKDSKLTLEECKHHRDNNLCMFCGGTGHFADKCPKKARKAKAHTAATSEAAPAPTSGSAPEAKK</sequence>
<reference evidence="6" key="2">
    <citation type="submission" date="2015-01" db="EMBL/GenBank/DDBJ databases">
        <title>Evolutionary Origins and Diversification of the Mycorrhizal Mutualists.</title>
        <authorList>
            <consortium name="DOE Joint Genome Institute"/>
            <consortium name="Mycorrhizal Genomics Consortium"/>
            <person name="Kohler A."/>
            <person name="Kuo A."/>
            <person name="Nagy L.G."/>
            <person name="Floudas D."/>
            <person name="Copeland A."/>
            <person name="Barry K.W."/>
            <person name="Cichocki N."/>
            <person name="Veneault-Fourrey C."/>
            <person name="LaButti K."/>
            <person name="Lindquist E.A."/>
            <person name="Lipzen A."/>
            <person name="Lundell T."/>
            <person name="Morin E."/>
            <person name="Murat C."/>
            <person name="Riley R."/>
            <person name="Ohm R."/>
            <person name="Sun H."/>
            <person name="Tunlid A."/>
            <person name="Henrissat B."/>
            <person name="Grigoriev I.V."/>
            <person name="Hibbett D.S."/>
            <person name="Martin F."/>
        </authorList>
    </citation>
    <scope>NUCLEOTIDE SEQUENCE [LARGE SCALE GENOMIC DNA]</scope>
    <source>
        <strain evidence="6">Marx 270</strain>
    </source>
</reference>
<reference evidence="5 6" key="1">
    <citation type="submission" date="2014-04" db="EMBL/GenBank/DDBJ databases">
        <authorList>
            <consortium name="DOE Joint Genome Institute"/>
            <person name="Kuo A."/>
            <person name="Kohler A."/>
            <person name="Costa M.D."/>
            <person name="Nagy L.G."/>
            <person name="Floudas D."/>
            <person name="Copeland A."/>
            <person name="Barry K.W."/>
            <person name="Cichocki N."/>
            <person name="Veneault-Fourrey C."/>
            <person name="LaButti K."/>
            <person name="Lindquist E.A."/>
            <person name="Lipzen A."/>
            <person name="Lundell T."/>
            <person name="Morin E."/>
            <person name="Murat C."/>
            <person name="Sun H."/>
            <person name="Tunlid A."/>
            <person name="Henrissat B."/>
            <person name="Grigoriev I.V."/>
            <person name="Hibbett D.S."/>
            <person name="Martin F."/>
            <person name="Nordberg H.P."/>
            <person name="Cantor M.N."/>
            <person name="Hua S.X."/>
        </authorList>
    </citation>
    <scope>NUCLEOTIDE SEQUENCE [LARGE SCALE GENOMIC DNA]</scope>
    <source>
        <strain evidence="5 6">Marx 270</strain>
    </source>
</reference>
<feature type="compositionally biased region" description="Low complexity" evidence="3">
    <location>
        <begin position="358"/>
        <end position="379"/>
    </location>
</feature>
<feature type="domain" description="CCHC-type" evidence="4">
    <location>
        <begin position="335"/>
        <end position="350"/>
    </location>
</feature>
<feature type="compositionally biased region" description="Polar residues" evidence="3">
    <location>
        <begin position="252"/>
        <end position="273"/>
    </location>
</feature>
<dbReference type="InterPro" id="IPR005162">
    <property type="entry name" value="Retrotrans_gag_dom"/>
</dbReference>
<dbReference type="GO" id="GO:0003676">
    <property type="term" value="F:nucleic acid binding"/>
    <property type="evidence" value="ECO:0007669"/>
    <property type="project" value="InterPro"/>
</dbReference>
<dbReference type="Gene3D" id="4.10.60.10">
    <property type="entry name" value="Zinc finger, CCHC-type"/>
    <property type="match status" value="1"/>
</dbReference>
<dbReference type="Proteomes" id="UP000054217">
    <property type="component" value="Unassembled WGS sequence"/>
</dbReference>
<evidence type="ECO:0000313" key="6">
    <source>
        <dbReference type="Proteomes" id="UP000054217"/>
    </source>
</evidence>
<dbReference type="InParanoid" id="A0A0C3PMP9"/>
<keyword evidence="1" id="KW-0507">mRNA processing</keyword>
<evidence type="ECO:0000256" key="3">
    <source>
        <dbReference type="SAM" id="MobiDB-lite"/>
    </source>
</evidence>
<name>A0A0C3PMP9_PISTI</name>
<dbReference type="InterPro" id="IPR001878">
    <property type="entry name" value="Znf_CCHC"/>
</dbReference>
<dbReference type="PROSITE" id="PS50158">
    <property type="entry name" value="ZF_CCHC"/>
    <property type="match status" value="1"/>
</dbReference>
<feature type="compositionally biased region" description="Polar residues" evidence="3">
    <location>
        <begin position="1"/>
        <end position="11"/>
    </location>
</feature>
<organism evidence="5 6">
    <name type="scientific">Pisolithus tinctorius Marx 270</name>
    <dbReference type="NCBI Taxonomy" id="870435"/>
    <lineage>
        <taxon>Eukaryota</taxon>
        <taxon>Fungi</taxon>
        <taxon>Dikarya</taxon>
        <taxon>Basidiomycota</taxon>
        <taxon>Agaricomycotina</taxon>
        <taxon>Agaricomycetes</taxon>
        <taxon>Agaricomycetidae</taxon>
        <taxon>Boletales</taxon>
        <taxon>Sclerodermatineae</taxon>
        <taxon>Pisolithaceae</taxon>
        <taxon>Pisolithus</taxon>
    </lineage>
</organism>
<keyword evidence="2" id="KW-0863">Zinc-finger</keyword>
<feature type="compositionally biased region" description="Polar residues" evidence="3">
    <location>
        <begin position="298"/>
        <end position="310"/>
    </location>
</feature>